<dbReference type="InterPro" id="IPR003653">
    <property type="entry name" value="Peptidase_C48_C"/>
</dbReference>
<dbReference type="AlphaFoldDB" id="A0A8H6SG53"/>
<keyword evidence="5" id="KW-0378">Hydrolase</keyword>
<reference evidence="8" key="1">
    <citation type="submission" date="2020-05" db="EMBL/GenBank/DDBJ databases">
        <title>Mycena genomes resolve the evolution of fungal bioluminescence.</title>
        <authorList>
            <person name="Tsai I.J."/>
        </authorList>
    </citation>
    <scope>NUCLEOTIDE SEQUENCE</scope>
    <source>
        <strain evidence="8">171206Taipei</strain>
    </source>
</reference>
<dbReference type="RefSeq" id="XP_037218284.1">
    <property type="nucleotide sequence ID" value="XM_037365042.1"/>
</dbReference>
<evidence type="ECO:0000256" key="3">
    <source>
        <dbReference type="ARBA" id="ARBA00022670"/>
    </source>
</evidence>
<dbReference type="PANTHER" id="PTHR46896:SF3">
    <property type="entry name" value="FI06413P-RELATED"/>
    <property type="match status" value="1"/>
</dbReference>
<gene>
    <name evidence="8" type="ORF">MIND_00837600</name>
</gene>
<dbReference type="GO" id="GO:0016926">
    <property type="term" value="P:protein desumoylation"/>
    <property type="evidence" value="ECO:0007669"/>
    <property type="project" value="TreeGrafter"/>
</dbReference>
<comment type="caution">
    <text evidence="8">The sequence shown here is derived from an EMBL/GenBank/DDBJ whole genome shotgun (WGS) entry which is preliminary data.</text>
</comment>
<evidence type="ECO:0000256" key="1">
    <source>
        <dbReference type="ARBA" id="ARBA00005234"/>
    </source>
</evidence>
<proteinExistence type="inferred from homology"/>
<feature type="compositionally biased region" description="Acidic residues" evidence="6">
    <location>
        <begin position="750"/>
        <end position="760"/>
    </location>
</feature>
<feature type="compositionally biased region" description="Low complexity" evidence="6">
    <location>
        <begin position="506"/>
        <end position="523"/>
    </location>
</feature>
<dbReference type="GeneID" id="59347558"/>
<feature type="compositionally biased region" description="Acidic residues" evidence="6">
    <location>
        <begin position="852"/>
        <end position="862"/>
    </location>
</feature>
<dbReference type="GO" id="GO:0006508">
    <property type="term" value="P:proteolysis"/>
    <property type="evidence" value="ECO:0007669"/>
    <property type="project" value="UniProtKB-KW"/>
</dbReference>
<feature type="region of interest" description="Disordered" evidence="6">
    <location>
        <begin position="1"/>
        <end position="149"/>
    </location>
</feature>
<feature type="compositionally biased region" description="Basic residues" evidence="6">
    <location>
        <begin position="1027"/>
        <end position="1041"/>
    </location>
</feature>
<dbReference type="PANTHER" id="PTHR46896">
    <property type="entry name" value="SENTRIN-SPECIFIC PROTEASE"/>
    <property type="match status" value="1"/>
</dbReference>
<keyword evidence="3 8" id="KW-0645">Protease</keyword>
<feature type="compositionally biased region" description="Basic and acidic residues" evidence="6">
    <location>
        <begin position="1"/>
        <end position="16"/>
    </location>
</feature>
<comment type="similarity">
    <text evidence="1">Belongs to the peptidase C48 family.</text>
</comment>
<protein>
    <submittedName>
        <fullName evidence="8">ULP-PROTEASE domain-containing protein</fullName>
    </submittedName>
</protein>
<evidence type="ECO:0000256" key="4">
    <source>
        <dbReference type="ARBA" id="ARBA00022786"/>
    </source>
</evidence>
<evidence type="ECO:0000256" key="2">
    <source>
        <dbReference type="ARBA" id="ARBA00022553"/>
    </source>
</evidence>
<dbReference type="OrthoDB" id="442460at2759"/>
<feature type="region of interest" description="Disordered" evidence="6">
    <location>
        <begin position="441"/>
        <end position="555"/>
    </location>
</feature>
<dbReference type="Proteomes" id="UP000636479">
    <property type="component" value="Unassembled WGS sequence"/>
</dbReference>
<organism evidence="8 9">
    <name type="scientific">Mycena indigotica</name>
    <dbReference type="NCBI Taxonomy" id="2126181"/>
    <lineage>
        <taxon>Eukaryota</taxon>
        <taxon>Fungi</taxon>
        <taxon>Dikarya</taxon>
        <taxon>Basidiomycota</taxon>
        <taxon>Agaricomycotina</taxon>
        <taxon>Agaricomycetes</taxon>
        <taxon>Agaricomycetidae</taxon>
        <taxon>Agaricales</taxon>
        <taxon>Marasmiineae</taxon>
        <taxon>Mycenaceae</taxon>
        <taxon>Mycena</taxon>
    </lineage>
</organism>
<feature type="compositionally biased region" description="Polar residues" evidence="6">
    <location>
        <begin position="23"/>
        <end position="38"/>
    </location>
</feature>
<dbReference type="InterPro" id="IPR038765">
    <property type="entry name" value="Papain-like_cys_pep_sf"/>
</dbReference>
<feature type="compositionally biased region" description="Basic and acidic residues" evidence="6">
    <location>
        <begin position="131"/>
        <end position="149"/>
    </location>
</feature>
<evidence type="ECO:0000259" key="7">
    <source>
        <dbReference type="PROSITE" id="PS50600"/>
    </source>
</evidence>
<feature type="region of interest" description="Disordered" evidence="6">
    <location>
        <begin position="214"/>
        <end position="244"/>
    </location>
</feature>
<feature type="region of interest" description="Disordered" evidence="6">
    <location>
        <begin position="1018"/>
        <end position="1041"/>
    </location>
</feature>
<feature type="region of interest" description="Disordered" evidence="6">
    <location>
        <begin position="670"/>
        <end position="737"/>
    </location>
</feature>
<dbReference type="SUPFAM" id="SSF54001">
    <property type="entry name" value="Cysteine proteinases"/>
    <property type="match status" value="1"/>
</dbReference>
<keyword evidence="9" id="KW-1185">Reference proteome</keyword>
<keyword evidence="2" id="KW-0597">Phosphoprotein</keyword>
<evidence type="ECO:0000313" key="8">
    <source>
        <dbReference type="EMBL" id="KAF7298896.1"/>
    </source>
</evidence>
<dbReference type="EMBL" id="JACAZF010000007">
    <property type="protein sequence ID" value="KAF7298896.1"/>
    <property type="molecule type" value="Genomic_DNA"/>
</dbReference>
<keyword evidence="4" id="KW-0833">Ubl conjugation pathway</keyword>
<feature type="region of interest" description="Disordered" evidence="6">
    <location>
        <begin position="749"/>
        <end position="863"/>
    </location>
</feature>
<dbReference type="Pfam" id="PF02902">
    <property type="entry name" value="Peptidase_C48"/>
    <property type="match status" value="2"/>
</dbReference>
<evidence type="ECO:0000256" key="5">
    <source>
        <dbReference type="ARBA" id="ARBA00022801"/>
    </source>
</evidence>
<name>A0A8H6SG53_9AGAR</name>
<feature type="compositionally biased region" description="Polar residues" evidence="6">
    <location>
        <begin position="536"/>
        <end position="546"/>
    </location>
</feature>
<dbReference type="GO" id="GO:0070139">
    <property type="term" value="F:SUMO-specific endopeptidase activity"/>
    <property type="evidence" value="ECO:0007669"/>
    <property type="project" value="TreeGrafter"/>
</dbReference>
<dbReference type="GO" id="GO:0005634">
    <property type="term" value="C:nucleus"/>
    <property type="evidence" value="ECO:0007669"/>
    <property type="project" value="TreeGrafter"/>
</dbReference>
<dbReference type="PROSITE" id="PS50600">
    <property type="entry name" value="ULP_PROTEASE"/>
    <property type="match status" value="1"/>
</dbReference>
<dbReference type="GO" id="GO:0005737">
    <property type="term" value="C:cytoplasm"/>
    <property type="evidence" value="ECO:0007669"/>
    <property type="project" value="TreeGrafter"/>
</dbReference>
<sequence length="1041" mass="115308">MTALFKDDRKAVHALHDPPLSNRDASGTAGTWSQQPTRIQKPANPKPIRTTNPLSGRLGDNLHGPKVPQPRKSGNPVATTTFTNYASSHPPAKKPRLSGPDGRKKATPSTLNIRHRKSTSSDPTILGSAHEGGDEHRSHYWGDTPHTIEDGAATKDLRERLSARPPLAPEKNSMQQPVDLTYSDDDDIEEASSSPDKSKDHFHKGTVQARIQQFEGRTPLQLETHNSQPKRKKVDQSSPNTHPMLNLAEVRRPAGVKNAMKPKSGRTIDIALSKTAPVKIPAPPQYKQRPFLPITSWYMGGQLFHAPYHLSWEGTKLTFKSSDRPTPSAVGHREDIAMSSDARTLQYMEPDDNSEKIFVLELYPPLHNSRKRIGTTIPSEFFVQGDGRSKGTITVNLGKAPRAEYEAFIAWIKPLVQDKSVLRSVAGDNAWKAAVNSGEVLKTKKAKGEASSRSVKSTATSVQEESDDELAIWDNDTTAGKPSKHPGQKQKLRQHPSIIDLDPDSAPRTSRSTATRSRSQSEALSEPRPQRRSTRQSESNAQSAPDPNTDEVILVYPPGQTGAVNITNGDMERLRPNEFLNDTLIEFGLKLWLHQLEKENAELAQQIHVFSSFFYKKLNKRNFQESYASVAKWTSKFDLFDKKYIIVPINENLHWYLAIIYHPEHVLKPELPPPPSTKASPSTRSRTRNQTEKSPEADAPVPSSPRPPDSKATTLSGKSSPTENRPCTPISPSSNQTEAEIAANLTTCSIEDDAEMDPSDAADTMSEPNSLFDSPEEPMEVDGIPSVVMEVDDLDTSIDPINMAAADPTPAPPTNIPKPSASQFYSSKGKRKATSPPPPTSPRVEVRLNSPVDDEAPDDEPEVVVGDQPRTYIFTLDSLGTKHPRVGNILGSYLRQEALVKKNIPEEGSSKAAYKHALVPHQPNFCDCGLYLIHLAQTFFSDPDKYANLMLTRKGSYAAADRHADWKMEGTKDMRESLKSKIEELSVEWKRERAAKELEKKQQDAEVVADSSDDDIDIVETVPAMKSKQKSPRKKLDRMRG</sequence>
<accession>A0A8H6SG53</accession>
<dbReference type="Gene3D" id="3.40.395.10">
    <property type="entry name" value="Adenoviral Proteinase, Chain A"/>
    <property type="match status" value="1"/>
</dbReference>
<dbReference type="Gene3D" id="1.10.418.20">
    <property type="match status" value="1"/>
</dbReference>
<evidence type="ECO:0000256" key="6">
    <source>
        <dbReference type="SAM" id="MobiDB-lite"/>
    </source>
</evidence>
<feature type="compositionally biased region" description="Basic residues" evidence="6">
    <location>
        <begin position="482"/>
        <end position="494"/>
    </location>
</feature>
<feature type="compositionally biased region" description="Polar residues" evidence="6">
    <location>
        <begin position="76"/>
        <end position="87"/>
    </location>
</feature>
<feature type="compositionally biased region" description="Polar residues" evidence="6">
    <location>
        <begin position="451"/>
        <end position="463"/>
    </location>
</feature>
<dbReference type="InterPro" id="IPR051947">
    <property type="entry name" value="Sentrin-specific_protease"/>
</dbReference>
<evidence type="ECO:0000313" key="9">
    <source>
        <dbReference type="Proteomes" id="UP000636479"/>
    </source>
</evidence>
<feature type="compositionally biased region" description="Polar residues" evidence="6">
    <location>
        <begin position="711"/>
        <end position="737"/>
    </location>
</feature>
<feature type="domain" description="Ubiquitin-like protease family profile" evidence="7">
    <location>
        <begin position="564"/>
        <end position="939"/>
    </location>
</feature>